<dbReference type="Pfam" id="PF00651">
    <property type="entry name" value="BTB"/>
    <property type="match status" value="1"/>
</dbReference>
<dbReference type="AlphaFoldDB" id="A0A015KCY2"/>
<sequence length="481" mass="56002">MTTTFYPSLSNDFSLILNDSDDFNVIIQVGENQNMKEFQAHSTILRARSPYFKSALSTRWVTKKNNIIMFYKPNITPIVFEMILKYIYTGVLDLSEQLCEDILGLLAASDELLLEELVEYLQDYLIGQKKNWVQQNSVLILNNFARCKKLQNFCFETICENSQPFITSKTFFSLNKDILYSLLERDDFQIEDDVAWDCLIKWGIEQTPGLGNENSVKSNWNDENFEALKKTLNQFIPLIRFVGISHIDFLNKVQPYKDIFPDNIYKEIEDFYFKGVLPKITILPPRIGIFESKIIKPKLANIIVNWINKKDYRTINDSYYKFKLIYHNTYHNRINNHSFKNKCNGQVASLVLIKPLFSNRVFGGYSSVGFNSIGDNNFILKDDDDEYYYSSDNFIFSFKNGEDTQNMKISRVLNHSKAILDEYNCGFNFGGSLYMKNGNLCVNNKCGNYKYNLDGNGNYTIKEIETFIVDKQFIHLSLLNQ</sequence>
<comment type="caution">
    <text evidence="3">The sequence shown here is derived from an EMBL/GenBank/DDBJ whole genome shotgun (WGS) entry which is preliminary data.</text>
</comment>
<accession>A0A015KCY2</accession>
<evidence type="ECO:0000313" key="4">
    <source>
        <dbReference type="Proteomes" id="UP000022910"/>
    </source>
</evidence>
<dbReference type="EMBL" id="JEMT01022373">
    <property type="protein sequence ID" value="EXX65349.1"/>
    <property type="molecule type" value="Genomic_DNA"/>
</dbReference>
<dbReference type="InterPro" id="IPR011333">
    <property type="entry name" value="SKP1/BTB/POZ_sf"/>
</dbReference>
<evidence type="ECO:0000313" key="3">
    <source>
        <dbReference type="EMBL" id="EXX65349.1"/>
    </source>
</evidence>
<dbReference type="InterPro" id="IPR011705">
    <property type="entry name" value="BACK"/>
</dbReference>
<gene>
    <name evidence="3" type="ORF">RirG_134130</name>
</gene>
<feature type="domain" description="BTB" evidence="1">
    <location>
        <begin position="23"/>
        <end position="96"/>
    </location>
</feature>
<keyword evidence="4" id="KW-1185">Reference proteome</keyword>
<dbReference type="Proteomes" id="UP000022910">
    <property type="component" value="Unassembled WGS sequence"/>
</dbReference>
<organism evidence="3 4">
    <name type="scientific">Rhizophagus irregularis (strain DAOM 197198w)</name>
    <name type="common">Glomus intraradices</name>
    <dbReference type="NCBI Taxonomy" id="1432141"/>
    <lineage>
        <taxon>Eukaryota</taxon>
        <taxon>Fungi</taxon>
        <taxon>Fungi incertae sedis</taxon>
        <taxon>Mucoromycota</taxon>
        <taxon>Glomeromycotina</taxon>
        <taxon>Glomeromycetes</taxon>
        <taxon>Glomerales</taxon>
        <taxon>Glomeraceae</taxon>
        <taxon>Rhizophagus</taxon>
    </lineage>
</organism>
<dbReference type="PROSITE" id="PS50097">
    <property type="entry name" value="BTB"/>
    <property type="match status" value="1"/>
</dbReference>
<dbReference type="Pfam" id="PF07707">
    <property type="entry name" value="BACK"/>
    <property type="match status" value="1"/>
</dbReference>
<evidence type="ECO:0008006" key="5">
    <source>
        <dbReference type="Google" id="ProtNLM"/>
    </source>
</evidence>
<protein>
    <recommendedName>
        <fullName evidence="5">Serine-enriched protein</fullName>
    </recommendedName>
</protein>
<dbReference type="SUPFAM" id="SSF54695">
    <property type="entry name" value="POZ domain"/>
    <property type="match status" value="1"/>
</dbReference>
<dbReference type="SMART" id="SM00875">
    <property type="entry name" value="BACK"/>
    <property type="match status" value="1"/>
</dbReference>
<dbReference type="Gene3D" id="3.30.710.10">
    <property type="entry name" value="Potassium Channel Kv1.1, Chain A"/>
    <property type="match status" value="1"/>
</dbReference>
<dbReference type="PANTHER" id="PTHR24410">
    <property type="entry name" value="HL07962P-RELATED"/>
    <property type="match status" value="1"/>
</dbReference>
<dbReference type="CDD" id="cd18186">
    <property type="entry name" value="BTB_POZ_ZBTB_KLHL-like"/>
    <property type="match status" value="1"/>
</dbReference>
<dbReference type="Gene3D" id="1.25.40.420">
    <property type="match status" value="1"/>
</dbReference>
<dbReference type="HOGENOM" id="CLU_021542_0_1_1"/>
<dbReference type="SMART" id="SM00225">
    <property type="entry name" value="BTB"/>
    <property type="match status" value="1"/>
</dbReference>
<dbReference type="InterPro" id="IPR000210">
    <property type="entry name" value="BTB/POZ_dom"/>
</dbReference>
<evidence type="ECO:0000259" key="2">
    <source>
        <dbReference type="PROSITE" id="PS51886"/>
    </source>
</evidence>
<dbReference type="PANTHER" id="PTHR24410:SF23">
    <property type="entry name" value="BTB DOMAIN-CONTAINING PROTEIN-RELATED"/>
    <property type="match status" value="1"/>
</dbReference>
<name>A0A015KCY2_RHIIW</name>
<dbReference type="OrthoDB" id="2370416at2759"/>
<dbReference type="PROSITE" id="PS51886">
    <property type="entry name" value="TLDC"/>
    <property type="match status" value="1"/>
</dbReference>
<dbReference type="InterPro" id="IPR051481">
    <property type="entry name" value="BTB-POZ/Galectin-3-binding"/>
</dbReference>
<dbReference type="InterPro" id="IPR006571">
    <property type="entry name" value="TLDc_dom"/>
</dbReference>
<reference evidence="3 4" key="1">
    <citation type="submission" date="2014-02" db="EMBL/GenBank/DDBJ databases">
        <title>Single nucleus genome sequencing reveals high similarity among nuclei of an endomycorrhizal fungus.</title>
        <authorList>
            <person name="Lin K."/>
            <person name="Geurts R."/>
            <person name="Zhang Z."/>
            <person name="Limpens E."/>
            <person name="Saunders D.G."/>
            <person name="Mu D."/>
            <person name="Pang E."/>
            <person name="Cao H."/>
            <person name="Cha H."/>
            <person name="Lin T."/>
            <person name="Zhou Q."/>
            <person name="Shang Y."/>
            <person name="Li Y."/>
            <person name="Ivanov S."/>
            <person name="Sharma T."/>
            <person name="Velzen R.V."/>
            <person name="Ruijter N.D."/>
            <person name="Aanen D.K."/>
            <person name="Win J."/>
            <person name="Kamoun S."/>
            <person name="Bisseling T."/>
            <person name="Huang S."/>
        </authorList>
    </citation>
    <scope>NUCLEOTIDE SEQUENCE [LARGE SCALE GENOMIC DNA]</scope>
    <source>
        <strain evidence="4">DAOM197198w</strain>
    </source>
</reference>
<proteinExistence type="predicted"/>
<feature type="domain" description="TLDc" evidence="2">
    <location>
        <begin position="293"/>
        <end position="470"/>
    </location>
</feature>
<evidence type="ECO:0000259" key="1">
    <source>
        <dbReference type="PROSITE" id="PS50097"/>
    </source>
</evidence>